<sequence>MFDQLSGDKPLNGPDSDRLGFRAGADALARSLLNQRAVDGLVVGVEGPWGSGKSSFLNMVVAILRSDINSFTYAIEYRPWLIGDSKDMLLSLFADLAIAVDAIEAIDGDPSSQNRRQVGDTATQITRFARRLGGVGMLARAAGVLVPGAAIAGDILQALAATSNDWLSDRSLLGEKNDIRKRLSKLKKRIVVVIDDVDRLEPIEILEVFRLIRSVADFPNVIYILGYDADIVKKSIGSVIQLDSGQQYLEKIVQVSINVPKPEPLDLRFWFRSEIEALLPAPIDDLTQISNFDSIIDFEVGRYLKTPRQVVRCLDSIRIFWDLLIYKVDIVDLVWINVIKAGNIDLYNWIERYISIVSVYATGQYLVDEGDKAELINRLQLALSVEGGQADAVADRLVEFLLGIEDNIIGGTTKLDIFADFSRETLYNFIRAKRLSSPDHYRLYFALDQPKNSPTNDDYAALIEAAADSSERVESILIEWLQIRLSTGISKAEIIIARLSDSYTNSSFHISESILFAMSNNLDLTSNMNMDEPNIWSEGRRLTKRIIGGLGHEREETLKRLFQGRAIEWLTTILRSDLFAHGRVDQRPRSSETLLEPHELDMVSRLMIDRYRRMDLASWRNLKRPLNGLFAWLQAGDPDEPKAFLKTASRTDDGFVAVLELLSSRVFTAKGSRPTLQRTTLSHLLDYDLCRDRIQALAMSSTSPELQTKAGELLEMFERGERS</sequence>
<dbReference type="PANTHER" id="PTHR22674:SF6">
    <property type="entry name" value="NTPASE KAP FAMILY P-LOOP DOMAIN-CONTAINING PROTEIN 1"/>
    <property type="match status" value="1"/>
</dbReference>
<organism evidence="2 3">
    <name type="scientific">Kaistia geumhonensis</name>
    <dbReference type="NCBI Taxonomy" id="410839"/>
    <lineage>
        <taxon>Bacteria</taxon>
        <taxon>Pseudomonadati</taxon>
        <taxon>Pseudomonadota</taxon>
        <taxon>Alphaproteobacteria</taxon>
        <taxon>Hyphomicrobiales</taxon>
        <taxon>Kaistiaceae</taxon>
        <taxon>Kaistia</taxon>
    </lineage>
</organism>
<dbReference type="Proteomes" id="UP001223743">
    <property type="component" value="Unassembled WGS sequence"/>
</dbReference>
<dbReference type="Pfam" id="PF07693">
    <property type="entry name" value="KAP_NTPase"/>
    <property type="match status" value="1"/>
</dbReference>
<dbReference type="EMBL" id="JAUSWJ010000001">
    <property type="protein sequence ID" value="MDQ0517685.1"/>
    <property type="molecule type" value="Genomic_DNA"/>
</dbReference>
<evidence type="ECO:0000313" key="2">
    <source>
        <dbReference type="EMBL" id="MDQ0517685.1"/>
    </source>
</evidence>
<gene>
    <name evidence="2" type="ORF">QO015_003298</name>
</gene>
<dbReference type="Gene3D" id="3.40.50.300">
    <property type="entry name" value="P-loop containing nucleotide triphosphate hydrolases"/>
    <property type="match status" value="1"/>
</dbReference>
<dbReference type="InterPro" id="IPR027417">
    <property type="entry name" value="P-loop_NTPase"/>
</dbReference>
<evidence type="ECO:0000259" key="1">
    <source>
        <dbReference type="Pfam" id="PF07693"/>
    </source>
</evidence>
<evidence type="ECO:0000313" key="3">
    <source>
        <dbReference type="Proteomes" id="UP001223743"/>
    </source>
</evidence>
<protein>
    <submittedName>
        <fullName evidence="2">KAP-like P-loop ATPase</fullName>
    </submittedName>
</protein>
<feature type="domain" description="KAP NTPase" evidence="1">
    <location>
        <begin position="25"/>
        <end position="320"/>
    </location>
</feature>
<comment type="caution">
    <text evidence="2">The sequence shown here is derived from an EMBL/GenBank/DDBJ whole genome shotgun (WGS) entry which is preliminary data.</text>
</comment>
<dbReference type="RefSeq" id="WP_266282900.1">
    <property type="nucleotide sequence ID" value="NZ_JAPKNF010000002.1"/>
</dbReference>
<dbReference type="SUPFAM" id="SSF52540">
    <property type="entry name" value="P-loop containing nucleoside triphosphate hydrolases"/>
    <property type="match status" value="1"/>
</dbReference>
<dbReference type="InterPro" id="IPR011646">
    <property type="entry name" value="KAP_P-loop"/>
</dbReference>
<reference evidence="2 3" key="1">
    <citation type="submission" date="2023-07" db="EMBL/GenBank/DDBJ databases">
        <title>Genomic Encyclopedia of Type Strains, Phase IV (KMG-IV): sequencing the most valuable type-strain genomes for metagenomic binning, comparative biology and taxonomic classification.</title>
        <authorList>
            <person name="Goeker M."/>
        </authorList>
    </citation>
    <scope>NUCLEOTIDE SEQUENCE [LARGE SCALE GENOMIC DNA]</scope>
    <source>
        <strain evidence="2 3">B1-1</strain>
    </source>
</reference>
<name>A0ABU0M9P2_9HYPH</name>
<dbReference type="InterPro" id="IPR052754">
    <property type="entry name" value="NTPase_KAP_P-loop"/>
</dbReference>
<keyword evidence="3" id="KW-1185">Reference proteome</keyword>
<proteinExistence type="predicted"/>
<dbReference type="PANTHER" id="PTHR22674">
    <property type="entry name" value="NTPASE, KAP FAMILY P-LOOP DOMAIN-CONTAINING 1"/>
    <property type="match status" value="1"/>
</dbReference>
<accession>A0ABU0M9P2</accession>